<reference evidence="1 2" key="1">
    <citation type="submission" date="2024-10" db="EMBL/GenBank/DDBJ databases">
        <title>The Natural Products Discovery Center: Release of the First 8490 Sequenced Strains for Exploring Actinobacteria Biosynthetic Diversity.</title>
        <authorList>
            <person name="Kalkreuter E."/>
            <person name="Kautsar S.A."/>
            <person name="Yang D."/>
            <person name="Bader C.D."/>
            <person name="Teijaro C.N."/>
            <person name="Fluegel L."/>
            <person name="Davis C.M."/>
            <person name="Simpson J.R."/>
            <person name="Lauterbach L."/>
            <person name="Steele A.D."/>
            <person name="Gui C."/>
            <person name="Meng S."/>
            <person name="Li G."/>
            <person name="Viehrig K."/>
            <person name="Ye F."/>
            <person name="Su P."/>
            <person name="Kiefer A.F."/>
            <person name="Nichols A."/>
            <person name="Cepeda A.J."/>
            <person name="Yan W."/>
            <person name="Fan B."/>
            <person name="Jiang Y."/>
            <person name="Adhikari A."/>
            <person name="Zheng C.-J."/>
            <person name="Schuster L."/>
            <person name="Cowan T.M."/>
            <person name="Smanski M.J."/>
            <person name="Chevrette M.G."/>
            <person name="De Carvalho L.P.S."/>
            <person name="Shen B."/>
        </authorList>
    </citation>
    <scope>NUCLEOTIDE SEQUENCE [LARGE SCALE GENOMIC DNA]</scope>
    <source>
        <strain evidence="1 2">NPDC005497</strain>
    </source>
</reference>
<dbReference type="RefSeq" id="WP_389835601.1">
    <property type="nucleotide sequence ID" value="NZ_JBIAJP010000021.1"/>
</dbReference>
<sequence length="297" mass="33081">MPKPKVPAITGPQYRLVDVTPQLAEKWLTQNTHNRNLREKAVIAYARDMTSGSWAENGEAIKFSKGAVLLLEGRDGQPPLFGGALLDGQHRLQAVVFSGVTVPLLIVTGLEHRTQETMDDGRKRSLSDALTLRGEQNTVTLGSVIRRALMWTQGQYRNNGTYSPTNTECLRFFEEHPETRQSADLAKALHAPTKLPSSVIGLTHWVFSQIDAEDADWFFKHLGTGAIADEHHPILTLRKKASDIVEESRRRGGGRVPEDVLLAYVIKAWNAYRAGEQMKLLRFKPGGANPEKFPLPK</sequence>
<keyword evidence="2" id="KW-1185">Reference proteome</keyword>
<evidence type="ECO:0008006" key="3">
    <source>
        <dbReference type="Google" id="ProtNLM"/>
    </source>
</evidence>
<accession>A0ABW6N8L1</accession>
<comment type="caution">
    <text evidence="1">The sequence shown here is derived from an EMBL/GenBank/DDBJ whole genome shotgun (WGS) entry which is preliminary data.</text>
</comment>
<evidence type="ECO:0000313" key="1">
    <source>
        <dbReference type="EMBL" id="MFF0009622.1"/>
    </source>
</evidence>
<dbReference type="Proteomes" id="UP001601422">
    <property type="component" value="Unassembled WGS sequence"/>
</dbReference>
<proteinExistence type="predicted"/>
<dbReference type="EMBL" id="JBIAJP010000021">
    <property type="protein sequence ID" value="MFF0009622.1"/>
    <property type="molecule type" value="Genomic_DNA"/>
</dbReference>
<gene>
    <name evidence="1" type="ORF">ACFYQT_40210</name>
</gene>
<name>A0ABW6N8L1_9ACTN</name>
<organism evidence="1 2">
    <name type="scientific">Streptomyces tibetensis</name>
    <dbReference type="NCBI Taxonomy" id="2382123"/>
    <lineage>
        <taxon>Bacteria</taxon>
        <taxon>Bacillati</taxon>
        <taxon>Actinomycetota</taxon>
        <taxon>Actinomycetes</taxon>
        <taxon>Kitasatosporales</taxon>
        <taxon>Streptomycetaceae</taxon>
        <taxon>Streptomyces</taxon>
    </lineage>
</organism>
<evidence type="ECO:0000313" key="2">
    <source>
        <dbReference type="Proteomes" id="UP001601422"/>
    </source>
</evidence>
<protein>
    <recommendedName>
        <fullName evidence="3">DGQHR domain-containing protein</fullName>
    </recommendedName>
</protein>